<dbReference type="InterPro" id="IPR013083">
    <property type="entry name" value="Znf_RING/FYVE/PHD"/>
</dbReference>
<name>A0A4D9CTN4_9STRA</name>
<evidence type="ECO:0000259" key="1">
    <source>
        <dbReference type="Pfam" id="PF11793"/>
    </source>
</evidence>
<dbReference type="GO" id="GO:0006513">
    <property type="term" value="P:protein monoubiquitination"/>
    <property type="evidence" value="ECO:0007669"/>
    <property type="project" value="TreeGrafter"/>
</dbReference>
<accession>A0A4D9CTN4</accession>
<proteinExistence type="predicted"/>
<dbReference type="Gene3D" id="3.10.110.10">
    <property type="entry name" value="Ubiquitin Conjugating Enzyme"/>
    <property type="match status" value="1"/>
</dbReference>
<dbReference type="Gene3D" id="3.30.40.10">
    <property type="entry name" value="Zinc/RING finger domain, C3HC4 (zinc finger)"/>
    <property type="match status" value="1"/>
</dbReference>
<feature type="domain" description="FANCL C-terminal" evidence="1">
    <location>
        <begin position="403"/>
        <end position="479"/>
    </location>
</feature>
<feature type="domain" description="FANCL UBC-like" evidence="2">
    <location>
        <begin position="281"/>
        <end position="379"/>
    </location>
</feature>
<dbReference type="AlphaFoldDB" id="A0A4D9CTN4"/>
<dbReference type="InterPro" id="IPR044037">
    <property type="entry name" value="FANCL_d3"/>
</dbReference>
<dbReference type="InterPro" id="IPR016135">
    <property type="entry name" value="UBQ-conjugating_enzyme/RWD"/>
</dbReference>
<evidence type="ECO:0000313" key="4">
    <source>
        <dbReference type="Proteomes" id="UP000355283"/>
    </source>
</evidence>
<dbReference type="CDD" id="cd23832">
    <property type="entry name" value="DRWD-C_FANCL"/>
    <property type="match status" value="1"/>
</dbReference>
<organism evidence="3 4">
    <name type="scientific">Nannochloropsis salina CCMP1776</name>
    <dbReference type="NCBI Taxonomy" id="1027361"/>
    <lineage>
        <taxon>Eukaryota</taxon>
        <taxon>Sar</taxon>
        <taxon>Stramenopiles</taxon>
        <taxon>Ochrophyta</taxon>
        <taxon>Eustigmatophyceae</taxon>
        <taxon>Eustigmatales</taxon>
        <taxon>Monodopsidaceae</taxon>
        <taxon>Microchloropsis</taxon>
        <taxon>Microchloropsis salina</taxon>
    </lineage>
</organism>
<evidence type="ECO:0000259" key="2">
    <source>
        <dbReference type="Pfam" id="PF18891"/>
    </source>
</evidence>
<dbReference type="Pfam" id="PF11793">
    <property type="entry name" value="FANCL_C"/>
    <property type="match status" value="1"/>
</dbReference>
<dbReference type="GO" id="GO:0043240">
    <property type="term" value="C:Fanconi anaemia nuclear complex"/>
    <property type="evidence" value="ECO:0007669"/>
    <property type="project" value="InterPro"/>
</dbReference>
<dbReference type="OrthoDB" id="10263265at2759"/>
<dbReference type="PANTHER" id="PTHR13206:SF0">
    <property type="entry name" value="E3 UBIQUITIN-PROTEIN LIGASE FANCL"/>
    <property type="match status" value="1"/>
</dbReference>
<dbReference type="GO" id="GO:0061630">
    <property type="term" value="F:ubiquitin protein ligase activity"/>
    <property type="evidence" value="ECO:0007669"/>
    <property type="project" value="TreeGrafter"/>
</dbReference>
<dbReference type="Gene3D" id="3.10.110.20">
    <property type="entry name" value="RWD domain-like"/>
    <property type="match status" value="1"/>
</dbReference>
<dbReference type="InterPro" id="IPR043003">
    <property type="entry name" value="FANCL_d3_sf"/>
</dbReference>
<dbReference type="EMBL" id="SDOX01000099">
    <property type="protein sequence ID" value="TFJ82530.1"/>
    <property type="molecule type" value="Genomic_DNA"/>
</dbReference>
<evidence type="ECO:0000313" key="3">
    <source>
        <dbReference type="EMBL" id="TFJ82530.1"/>
    </source>
</evidence>
<dbReference type="InterPro" id="IPR026848">
    <property type="entry name" value="Fancl"/>
</dbReference>
<evidence type="ECO:0008006" key="5">
    <source>
        <dbReference type="Google" id="ProtNLM"/>
    </source>
</evidence>
<dbReference type="InterPro" id="IPR026850">
    <property type="entry name" value="FANCL_C"/>
</dbReference>
<gene>
    <name evidence="3" type="ORF">NSK_006160</name>
</gene>
<protein>
    <recommendedName>
        <fullName evidence="5">RING-type domain-containing protein</fullName>
    </recommendedName>
</protein>
<reference evidence="3 4" key="1">
    <citation type="submission" date="2019-01" db="EMBL/GenBank/DDBJ databases">
        <title>Nuclear Genome Assembly of the Microalgal Biofuel strain Nannochloropsis salina CCMP1776.</title>
        <authorList>
            <person name="Hovde B."/>
        </authorList>
    </citation>
    <scope>NUCLEOTIDE SEQUENCE [LARGE SCALE GENOMIC DNA]</scope>
    <source>
        <strain evidence="3 4">CCMP1776</strain>
    </source>
</reference>
<keyword evidence="4" id="KW-1185">Reference proteome</keyword>
<comment type="caution">
    <text evidence="3">The sequence shown here is derived from an EMBL/GenBank/DDBJ whole genome shotgun (WGS) entry which is preliminary data.</text>
</comment>
<dbReference type="SUPFAM" id="SSF57850">
    <property type="entry name" value="RING/U-box"/>
    <property type="match status" value="1"/>
</dbReference>
<dbReference type="Proteomes" id="UP000355283">
    <property type="component" value="Unassembled WGS sequence"/>
</dbReference>
<sequence length="486" mass="53791">MAAGPTDGEMREEVTTVEDEEAEFLAYLAAATSKTSSIDVSVFLLPARSDFMAFQGYISLGMYQLPLYFSCETPGGRVRMSSIRGDCRLRALWKRGEWLNTGRLERSLDVGSFATELEDMLSSPLPPSLPPSAFKEGKTLRRTGVTAPPAVYRQLLTELQALGWANARDLSPRPPQGGAEDGLQGGAEDELLTLTLAVQDSAGREHEVLVELPSHPSPSVWPRCQARLPPVEEEAGGGAGWLEFDRRHLLPPSTPHSPPCSHFHLQLVKEQFQDRIAAFQDFWDVMDDLDRHAWVMGGASERFRRESRERRVVLHAHASCVINIDPLAPYKPSHVEFVGPEAVIGPWTRRLYAGIGDWDTARMPRQNLEAILGFPFPAPPTPLDGEGNGGGKGEGWEAAYVEECCICYAYRLGDGSSKERGDIPTVTCENERCRRLYHSVCLRQWLQTLPDVKMIRGGLTNRTTLLGSCPFCIEPISLEVDAVSFV</sequence>
<dbReference type="PANTHER" id="PTHR13206">
    <property type="entry name" value="UBIQUITIN LIGASE PROTEIN PHF9 FANCONI ANEMIA GROUP L PROTEIN"/>
    <property type="match status" value="1"/>
</dbReference>
<dbReference type="GO" id="GO:0036297">
    <property type="term" value="P:interstrand cross-link repair"/>
    <property type="evidence" value="ECO:0007669"/>
    <property type="project" value="InterPro"/>
</dbReference>
<dbReference type="CDD" id="cd23831">
    <property type="entry name" value="DRWD-N_FANCL"/>
    <property type="match status" value="1"/>
</dbReference>
<dbReference type="Pfam" id="PF18891">
    <property type="entry name" value="FANCL_d3"/>
    <property type="match status" value="1"/>
</dbReference>
<dbReference type="SMART" id="SM01197">
    <property type="entry name" value="FANCL_C"/>
    <property type="match status" value="1"/>
</dbReference>